<dbReference type="AlphaFoldDB" id="A0AAE1LN35"/>
<evidence type="ECO:0000313" key="2">
    <source>
        <dbReference type="EMBL" id="KAK3926391.1"/>
    </source>
</evidence>
<gene>
    <name evidence="2" type="ORF">KUF71_000461</name>
</gene>
<reference evidence="2" key="1">
    <citation type="submission" date="2021-07" db="EMBL/GenBank/DDBJ databases">
        <authorList>
            <person name="Catto M.A."/>
            <person name="Jacobson A."/>
            <person name="Kennedy G."/>
            <person name="Labadie P."/>
            <person name="Hunt B.G."/>
            <person name="Srinivasan R."/>
        </authorList>
    </citation>
    <scope>NUCLEOTIDE SEQUENCE</scope>
    <source>
        <strain evidence="2">PL_HMW_Pooled</strain>
        <tissue evidence="2">Head</tissue>
    </source>
</reference>
<protein>
    <submittedName>
        <fullName evidence="2">BEN domain-containing protein B1</fullName>
    </submittedName>
</protein>
<accession>A0AAE1LN35</accession>
<dbReference type="EMBL" id="JAHWGI010001255">
    <property type="protein sequence ID" value="KAK3926391.1"/>
    <property type="molecule type" value="Genomic_DNA"/>
</dbReference>
<evidence type="ECO:0000313" key="3">
    <source>
        <dbReference type="Proteomes" id="UP001219518"/>
    </source>
</evidence>
<dbReference type="Proteomes" id="UP001219518">
    <property type="component" value="Unassembled WGS sequence"/>
</dbReference>
<evidence type="ECO:0000256" key="1">
    <source>
        <dbReference type="SAM" id="MobiDB-lite"/>
    </source>
</evidence>
<keyword evidence="3" id="KW-1185">Reference proteome</keyword>
<feature type="region of interest" description="Disordered" evidence="1">
    <location>
        <begin position="53"/>
        <end position="188"/>
    </location>
</feature>
<sequence length="328" mass="37802">MLTYTSIERLSYRDDSDHKLTPTNDKEIFFDAEDKKLADDIEKIREVNFSAEYKKDSGRFKSGKINEKEKQTLSDREKGKKIKKPEVKKQEDSDQEEDNDKSCKINEKDKQTLSDREKGKKIKKPEVEKQEDSDQEEDNNEDVKKANQGKKHEQSDEDDDNDDVRTGKSPNVKKSKLESKKSGESSELDDADTYEYLSYQLYGNQKDTIHLMNGIYCDARELTSAIQASREMTHMVRRLMVGVFKVEEILNCTFTGRRPTAAGADQLIGKKIDPLHPGAILAILKYSKVTAKSRKWPILRKKDLHTVITQKLGEMKRTYRKQNAKPAD</sequence>
<comment type="caution">
    <text evidence="2">The sequence shown here is derived from an EMBL/GenBank/DDBJ whole genome shotgun (WGS) entry which is preliminary data.</text>
</comment>
<reference evidence="2" key="2">
    <citation type="journal article" date="2023" name="BMC Genomics">
        <title>Pest status, molecular evolution, and epigenetic factors derived from the genome assembly of Frankliniella fusca, a thysanopteran phytovirus vector.</title>
        <authorList>
            <person name="Catto M.A."/>
            <person name="Labadie P.E."/>
            <person name="Jacobson A.L."/>
            <person name="Kennedy G.G."/>
            <person name="Srinivasan R."/>
            <person name="Hunt B.G."/>
        </authorList>
    </citation>
    <scope>NUCLEOTIDE SEQUENCE</scope>
    <source>
        <strain evidence="2">PL_HMW_Pooled</strain>
    </source>
</reference>
<name>A0AAE1LN35_9NEOP</name>
<dbReference type="Gene3D" id="1.10.10.2590">
    <property type="entry name" value="BEN domain"/>
    <property type="match status" value="1"/>
</dbReference>
<feature type="compositionally biased region" description="Basic and acidic residues" evidence="1">
    <location>
        <begin position="100"/>
        <end position="132"/>
    </location>
</feature>
<feature type="compositionally biased region" description="Basic and acidic residues" evidence="1">
    <location>
        <begin position="53"/>
        <end position="92"/>
    </location>
</feature>
<feature type="compositionally biased region" description="Basic and acidic residues" evidence="1">
    <location>
        <begin position="175"/>
        <end position="184"/>
    </location>
</feature>
<feature type="compositionally biased region" description="Basic and acidic residues" evidence="1">
    <location>
        <begin position="141"/>
        <end position="154"/>
    </location>
</feature>
<organism evidence="2 3">
    <name type="scientific">Frankliniella fusca</name>
    <dbReference type="NCBI Taxonomy" id="407009"/>
    <lineage>
        <taxon>Eukaryota</taxon>
        <taxon>Metazoa</taxon>
        <taxon>Ecdysozoa</taxon>
        <taxon>Arthropoda</taxon>
        <taxon>Hexapoda</taxon>
        <taxon>Insecta</taxon>
        <taxon>Pterygota</taxon>
        <taxon>Neoptera</taxon>
        <taxon>Paraneoptera</taxon>
        <taxon>Thysanoptera</taxon>
        <taxon>Terebrantia</taxon>
        <taxon>Thripoidea</taxon>
        <taxon>Thripidae</taxon>
        <taxon>Frankliniella</taxon>
    </lineage>
</organism>
<proteinExistence type="predicted"/>